<dbReference type="InterPro" id="IPR001748">
    <property type="entry name" value="BUD31"/>
</dbReference>
<dbReference type="GeneID" id="24105928"/>
<evidence type="ECO:0000256" key="2">
    <source>
        <dbReference type="ARBA" id="ARBA00005287"/>
    </source>
</evidence>
<dbReference type="Pfam" id="PF01125">
    <property type="entry name" value="BUD31"/>
    <property type="match status" value="1"/>
</dbReference>
<dbReference type="AlphaFoldDB" id="R9NX19"/>
<gene>
    <name evidence="4" type="ORF">PHSY_000623</name>
</gene>
<keyword evidence="5" id="KW-1185">Reference proteome</keyword>
<organism evidence="4 5">
    <name type="scientific">Pseudozyma hubeiensis (strain SY62)</name>
    <name type="common">Yeast</name>
    <dbReference type="NCBI Taxonomy" id="1305764"/>
    <lineage>
        <taxon>Eukaryota</taxon>
        <taxon>Fungi</taxon>
        <taxon>Dikarya</taxon>
        <taxon>Basidiomycota</taxon>
        <taxon>Ustilaginomycotina</taxon>
        <taxon>Ustilaginomycetes</taxon>
        <taxon>Ustilaginales</taxon>
        <taxon>Ustilaginaceae</taxon>
        <taxon>Pseudozyma</taxon>
    </lineage>
</organism>
<name>R9NX19_PSEHS</name>
<dbReference type="PRINTS" id="PR00322">
    <property type="entry name" value="G10"/>
</dbReference>
<comment type="similarity">
    <text evidence="2">Belongs to the BUD31 (G10) family.</text>
</comment>
<evidence type="ECO:0000313" key="5">
    <source>
        <dbReference type="Proteomes" id="UP000014071"/>
    </source>
</evidence>
<dbReference type="EMBL" id="DF238772">
    <property type="protein sequence ID" value="GAC93062.1"/>
    <property type="molecule type" value="Genomic_DNA"/>
</dbReference>
<sequence length="277" mass="32081">MDIVLDRSFGSYLFERSPIRSCSSPSGPQLSGTILSSLSALVKYALTLSDQFRHGFEQQRVNFRALFSTPNSEPQNLTLSKPATSRRPLHLFTLPIAITAATVTMPRLRTSRSTPPPEGFDEIESILSDYDRKMRNAETSDTQGTRKVETLWPIIQINHLRSRYIYDLYYKREAISRELYDWLLKYQYADANFGQERSSNAYIADVEAVALQTDQSKLRVQAVDAFVSCKRRQTRELAKRYRTRHPAERTFRKRGKRDRDLKIVQNRTSSDVYNRLP</sequence>
<accession>R9NX19</accession>
<evidence type="ECO:0000256" key="3">
    <source>
        <dbReference type="ARBA" id="ARBA00023242"/>
    </source>
</evidence>
<proteinExistence type="inferred from homology"/>
<evidence type="ECO:0000313" key="4">
    <source>
        <dbReference type="EMBL" id="GAC93062.1"/>
    </source>
</evidence>
<dbReference type="OrthoDB" id="277109at2759"/>
<dbReference type="GO" id="GO:0005681">
    <property type="term" value="C:spliceosomal complex"/>
    <property type="evidence" value="ECO:0007669"/>
    <property type="project" value="TreeGrafter"/>
</dbReference>
<dbReference type="HOGENOM" id="CLU_1005198_0_0_1"/>
<dbReference type="STRING" id="1305764.R9NX19"/>
<dbReference type="Proteomes" id="UP000014071">
    <property type="component" value="Unassembled WGS sequence"/>
</dbReference>
<protein>
    <submittedName>
        <fullName evidence="4">Uncharacterized protein</fullName>
    </submittedName>
</protein>
<comment type="subcellular location">
    <subcellularLocation>
        <location evidence="1">Nucleus</location>
    </subcellularLocation>
</comment>
<reference evidence="5" key="1">
    <citation type="journal article" date="2013" name="Genome Announc.">
        <title>Draft genome sequence of the basidiomycetous yeast-like fungus Pseudozyma hubeiensis SY62, which produces an abundant amount of the biosurfactant mannosylerythritol lipids.</title>
        <authorList>
            <person name="Konishi M."/>
            <person name="Hatada Y."/>
            <person name="Horiuchi J."/>
        </authorList>
    </citation>
    <scope>NUCLEOTIDE SEQUENCE [LARGE SCALE GENOMIC DNA]</scope>
    <source>
        <strain evidence="5">SY62</strain>
    </source>
</reference>
<dbReference type="GO" id="GO:0000398">
    <property type="term" value="P:mRNA splicing, via spliceosome"/>
    <property type="evidence" value="ECO:0007669"/>
    <property type="project" value="TreeGrafter"/>
</dbReference>
<dbReference type="RefSeq" id="XP_012186649.1">
    <property type="nucleotide sequence ID" value="XM_012331259.1"/>
</dbReference>
<dbReference type="eggNOG" id="KOG3404">
    <property type="taxonomic scope" value="Eukaryota"/>
</dbReference>
<keyword evidence="3" id="KW-0539">Nucleus</keyword>
<dbReference type="PANTHER" id="PTHR19411:SF0">
    <property type="entry name" value="PROTEIN BUD31 HOMOLOG"/>
    <property type="match status" value="1"/>
</dbReference>
<dbReference type="PANTHER" id="PTHR19411">
    <property type="entry name" value="PROTEIN BUD31-RELATED"/>
    <property type="match status" value="1"/>
</dbReference>
<evidence type="ECO:0000256" key="1">
    <source>
        <dbReference type="ARBA" id="ARBA00004123"/>
    </source>
</evidence>